<name>A0A5B8C706_9MICO</name>
<protein>
    <submittedName>
        <fullName evidence="3">DUF2993 domain-containing protein</fullName>
    </submittedName>
</protein>
<reference evidence="3 4" key="1">
    <citation type="submission" date="2019-05" db="EMBL/GenBank/DDBJ databases">
        <title>Georgenia *** sp. nov., and Georgenia *** sp. nov., isolated from the intestinal contents of plateau pika (Ochotona curzoniae) in the Qinghai-Tibet plateau of China.</title>
        <authorList>
            <person name="Tian Z."/>
        </authorList>
    </citation>
    <scope>NUCLEOTIDE SEQUENCE [LARGE SCALE GENOMIC DNA]</scope>
    <source>
        <strain evidence="3 4">Z443</strain>
    </source>
</reference>
<evidence type="ECO:0000313" key="3">
    <source>
        <dbReference type="EMBL" id="QDC26224.1"/>
    </source>
</evidence>
<gene>
    <name evidence="3" type="ORF">FE374_17860</name>
</gene>
<dbReference type="Proteomes" id="UP000314616">
    <property type="component" value="Chromosome"/>
</dbReference>
<proteinExistence type="predicted"/>
<keyword evidence="2" id="KW-1133">Transmembrane helix</keyword>
<dbReference type="KEGG" id="gyu:FE374_17860"/>
<dbReference type="EMBL" id="CP040915">
    <property type="protein sequence ID" value="QDC26224.1"/>
    <property type="molecule type" value="Genomic_DNA"/>
</dbReference>
<dbReference type="OrthoDB" id="3215846at2"/>
<dbReference type="AlphaFoldDB" id="A0A5B8C706"/>
<evidence type="ECO:0000256" key="2">
    <source>
        <dbReference type="SAM" id="Phobius"/>
    </source>
</evidence>
<evidence type="ECO:0000256" key="1">
    <source>
        <dbReference type="SAM" id="MobiDB-lite"/>
    </source>
</evidence>
<accession>A0A5B8C706</accession>
<dbReference type="InterPro" id="IPR021373">
    <property type="entry name" value="DUF2993"/>
</dbReference>
<keyword evidence="2" id="KW-0472">Membrane</keyword>
<feature type="region of interest" description="Disordered" evidence="1">
    <location>
        <begin position="1"/>
        <end position="51"/>
    </location>
</feature>
<feature type="transmembrane region" description="Helical" evidence="2">
    <location>
        <begin position="61"/>
        <end position="83"/>
    </location>
</feature>
<sequence length="282" mass="28939">MIAPPPPRRPSTSTVHSAAGDAAPAWPAPGGPVSRPFAGPHTGGRRRAPAGRTYGGAVRRLVGVLLTLALVASAVVVLDRVALALAEREVASRLSDYVDVEGDPDVRISGFPFLTQVLAREVDDVRVTAPSAASGGVQLADVEVRAHDVGLTQPPTAAELELTGTLPQPALQELLDARGLDLAVDTGTDGLRLATELLGQNLEVLTEPEVTDSGGLQLRTVSLTLGGTQVDAASLAPLLGDALLTFDVALPDLPLGLTLAAARPQDDGVRLTLTGEDVVLPG</sequence>
<organism evidence="3 4">
    <name type="scientific">Georgenia yuyongxinii</name>
    <dbReference type="NCBI Taxonomy" id="2589797"/>
    <lineage>
        <taxon>Bacteria</taxon>
        <taxon>Bacillati</taxon>
        <taxon>Actinomycetota</taxon>
        <taxon>Actinomycetes</taxon>
        <taxon>Micrococcales</taxon>
        <taxon>Bogoriellaceae</taxon>
        <taxon>Georgenia</taxon>
    </lineage>
</organism>
<keyword evidence="2" id="KW-0812">Transmembrane</keyword>
<evidence type="ECO:0000313" key="4">
    <source>
        <dbReference type="Proteomes" id="UP000314616"/>
    </source>
</evidence>
<dbReference type="Pfam" id="PF11209">
    <property type="entry name" value="LmeA"/>
    <property type="match status" value="1"/>
</dbReference>
<feature type="compositionally biased region" description="Low complexity" evidence="1">
    <location>
        <begin position="10"/>
        <end position="25"/>
    </location>
</feature>